<sequence length="124" mass="13065">MPPSAFLPEQGADHHAQQGPPDDDADRPREQARQVGNDAGDEDVLDVAGAHDDEHPDDDAEQPDHDRAWFVATPNPPGRDQRGHGDRDDGGPADGSMNGEVTNDEGDRAEGGIDGRASAAQEVG</sequence>
<feature type="region of interest" description="Disordered" evidence="1">
    <location>
        <begin position="1"/>
        <end position="124"/>
    </location>
</feature>
<accession>A0A8J3VIQ3</accession>
<organism evidence="2 3">
    <name type="scientific">Rhizocola hellebori</name>
    <dbReference type="NCBI Taxonomy" id="1392758"/>
    <lineage>
        <taxon>Bacteria</taxon>
        <taxon>Bacillati</taxon>
        <taxon>Actinomycetota</taxon>
        <taxon>Actinomycetes</taxon>
        <taxon>Micromonosporales</taxon>
        <taxon>Micromonosporaceae</taxon>
        <taxon>Rhizocola</taxon>
    </lineage>
</organism>
<evidence type="ECO:0000313" key="3">
    <source>
        <dbReference type="Proteomes" id="UP000612899"/>
    </source>
</evidence>
<dbReference type="EMBL" id="BONY01000035">
    <property type="protein sequence ID" value="GIH07301.1"/>
    <property type="molecule type" value="Genomic_DNA"/>
</dbReference>
<proteinExistence type="predicted"/>
<gene>
    <name evidence="2" type="ORF">Rhe02_53680</name>
</gene>
<evidence type="ECO:0000256" key="1">
    <source>
        <dbReference type="SAM" id="MobiDB-lite"/>
    </source>
</evidence>
<keyword evidence="3" id="KW-1185">Reference proteome</keyword>
<dbReference type="Proteomes" id="UP000612899">
    <property type="component" value="Unassembled WGS sequence"/>
</dbReference>
<evidence type="ECO:0000313" key="2">
    <source>
        <dbReference type="EMBL" id="GIH07301.1"/>
    </source>
</evidence>
<comment type="caution">
    <text evidence="2">The sequence shown here is derived from an EMBL/GenBank/DDBJ whole genome shotgun (WGS) entry which is preliminary data.</text>
</comment>
<protein>
    <submittedName>
        <fullName evidence="2">Uncharacterized protein</fullName>
    </submittedName>
</protein>
<feature type="compositionally biased region" description="Basic and acidic residues" evidence="1">
    <location>
        <begin position="79"/>
        <end position="90"/>
    </location>
</feature>
<reference evidence="2" key="1">
    <citation type="submission" date="2021-01" db="EMBL/GenBank/DDBJ databases">
        <title>Whole genome shotgun sequence of Rhizocola hellebori NBRC 109834.</title>
        <authorList>
            <person name="Komaki H."/>
            <person name="Tamura T."/>
        </authorList>
    </citation>
    <scope>NUCLEOTIDE SEQUENCE</scope>
    <source>
        <strain evidence="2">NBRC 109834</strain>
    </source>
</reference>
<dbReference type="AlphaFoldDB" id="A0A8J3VIQ3"/>
<name>A0A8J3VIQ3_9ACTN</name>